<dbReference type="SUPFAM" id="SSF82185">
    <property type="entry name" value="Histone H3 K4-specific methyltransferase SET7/9 N-terminal domain"/>
    <property type="match status" value="2"/>
</dbReference>
<proteinExistence type="predicted"/>
<dbReference type="RefSeq" id="WP_094998214.1">
    <property type="nucleotide sequence ID" value="NZ_BMJL01000031.1"/>
</dbReference>
<dbReference type="Gene3D" id="2.20.110.10">
    <property type="entry name" value="Histone H3 K4-specific methyltransferase SET7/9 N-terminal domain"/>
    <property type="match status" value="1"/>
</dbReference>
<reference evidence="1 2" key="1">
    <citation type="submission" date="2017-08" db="EMBL/GenBank/DDBJ databases">
        <title>The complete genome sequence of Maribacter sp. B1, isolated from deep-sea sediment.</title>
        <authorList>
            <person name="Wu Y.-H."/>
            <person name="Cheng H."/>
            <person name="Xu X.-W."/>
        </authorList>
    </citation>
    <scope>NUCLEOTIDE SEQUENCE [LARGE SCALE GENOMIC DNA]</scope>
    <source>
        <strain evidence="1 2">B1</strain>
    </source>
</reference>
<dbReference type="OrthoDB" id="7342920at2"/>
<sequence length="392" mass="45893">MKKITLLFLFVSNFIFSQTLVKTYYDPYSKTKIKEVYQVKPNTPTINGYYKLYDEYGNLLEHRNYTNNKLNGKSTTYVGANEASVTYGGVQSLGKISDVANYKNGRLNGERLRYNFSENGKRYLEFRQTYKNDILVSNTIYFPNGQEKKILKIGKSFEYYENGNKFAEYTINENEQIDGEYLGWSKSGYLEVKGFLVNGEKDGAWIEYNEDGTIKSKDLYELGKLMPTQEEQEIARQKEIEKAKKEEERRKLLEEKRLAEQKETERIKKIEEERLALTKKVNELSKEFELQIKNIEKLYVVEDKAGSMLFDETVYKTKKKHLYNAYAIATNYVKAELRKTDDLQQKVDLLTLGIGLSEKMNELRNTKSRDLEKKLKRIDKPLEIIETLGVKK</sequence>
<dbReference type="AlphaFoldDB" id="A0A223V889"/>
<keyword evidence="2" id="KW-1185">Reference proteome</keyword>
<evidence type="ECO:0000313" key="1">
    <source>
        <dbReference type="EMBL" id="ASV31614.1"/>
    </source>
</evidence>
<organism evidence="1 2">
    <name type="scientific">Maribacter cobaltidurans</name>
    <dbReference type="NCBI Taxonomy" id="1178778"/>
    <lineage>
        <taxon>Bacteria</taxon>
        <taxon>Pseudomonadati</taxon>
        <taxon>Bacteroidota</taxon>
        <taxon>Flavobacteriia</taxon>
        <taxon>Flavobacteriales</taxon>
        <taxon>Flavobacteriaceae</taxon>
        <taxon>Maribacter</taxon>
    </lineage>
</organism>
<evidence type="ECO:0000313" key="2">
    <source>
        <dbReference type="Proteomes" id="UP000215244"/>
    </source>
</evidence>
<protein>
    <submittedName>
        <fullName evidence="1">Uncharacterized protein</fullName>
    </submittedName>
</protein>
<dbReference type="EMBL" id="CP022957">
    <property type="protein sequence ID" value="ASV31614.1"/>
    <property type="molecule type" value="Genomic_DNA"/>
</dbReference>
<dbReference type="Proteomes" id="UP000215244">
    <property type="component" value="Chromosome"/>
</dbReference>
<name>A0A223V889_9FLAO</name>
<gene>
    <name evidence="1" type="ORF">CJ263_16105</name>
</gene>
<accession>A0A223V889</accession>
<dbReference type="KEGG" id="marb:CJ263_16105"/>